<reference evidence="3" key="1">
    <citation type="submission" date="2014-03" db="EMBL/GenBank/DDBJ databases">
        <authorList>
            <person name="Aksoy S."/>
            <person name="Warren W."/>
            <person name="Wilson R.K."/>
        </authorList>
    </citation>
    <scope>NUCLEOTIDE SEQUENCE [LARGE SCALE GENOMIC DNA]</scope>
    <source>
        <strain evidence="3">IAEA</strain>
    </source>
</reference>
<evidence type="ECO:0000256" key="1">
    <source>
        <dbReference type="SAM" id="Phobius"/>
    </source>
</evidence>
<evidence type="ECO:0000313" key="3">
    <source>
        <dbReference type="Proteomes" id="UP000092445"/>
    </source>
</evidence>
<organism evidence="2 3">
    <name type="scientific">Glossina pallidipes</name>
    <name type="common">Tsetse fly</name>
    <dbReference type="NCBI Taxonomy" id="7398"/>
    <lineage>
        <taxon>Eukaryota</taxon>
        <taxon>Metazoa</taxon>
        <taxon>Ecdysozoa</taxon>
        <taxon>Arthropoda</taxon>
        <taxon>Hexapoda</taxon>
        <taxon>Insecta</taxon>
        <taxon>Pterygota</taxon>
        <taxon>Neoptera</taxon>
        <taxon>Endopterygota</taxon>
        <taxon>Diptera</taxon>
        <taxon>Brachycera</taxon>
        <taxon>Muscomorpha</taxon>
        <taxon>Hippoboscoidea</taxon>
        <taxon>Glossinidae</taxon>
        <taxon>Glossina</taxon>
    </lineage>
</organism>
<name>A0A1A9ZCK5_GLOPL</name>
<dbReference type="VEuPathDB" id="VectorBase:GPAI010577"/>
<dbReference type="Proteomes" id="UP000092445">
    <property type="component" value="Unassembled WGS sequence"/>
</dbReference>
<keyword evidence="1" id="KW-0472">Membrane</keyword>
<evidence type="ECO:0000313" key="2">
    <source>
        <dbReference type="EnsemblMetazoa" id="GPAI010577-PA"/>
    </source>
</evidence>
<dbReference type="AlphaFoldDB" id="A0A1A9ZCK5"/>
<accession>A0A1A9ZCK5</accession>
<feature type="transmembrane region" description="Helical" evidence="1">
    <location>
        <begin position="6"/>
        <end position="26"/>
    </location>
</feature>
<sequence length="83" mass="9856">MLDDSSRVLSINFMITATYLIILQKFNFCKQTARRRMCKQYIMLAQRPRPGECRLTSYFSSTFCYYTIFGSSNFPNYLHLQTL</sequence>
<proteinExistence type="predicted"/>
<protein>
    <submittedName>
        <fullName evidence="2">Uncharacterized protein</fullName>
    </submittedName>
</protein>
<dbReference type="EnsemblMetazoa" id="GPAI010577-RA">
    <property type="protein sequence ID" value="GPAI010577-PA"/>
    <property type="gene ID" value="GPAI010577"/>
</dbReference>
<reference evidence="2" key="2">
    <citation type="submission" date="2020-05" db="UniProtKB">
        <authorList>
            <consortium name="EnsemblMetazoa"/>
        </authorList>
    </citation>
    <scope>IDENTIFICATION</scope>
    <source>
        <strain evidence="2">IAEA</strain>
    </source>
</reference>
<keyword evidence="3" id="KW-1185">Reference proteome</keyword>
<keyword evidence="1" id="KW-1133">Transmembrane helix</keyword>
<keyword evidence="1" id="KW-0812">Transmembrane</keyword>